<proteinExistence type="predicted"/>
<dbReference type="Proteomes" id="UP001175001">
    <property type="component" value="Unassembled WGS sequence"/>
</dbReference>
<evidence type="ECO:0000256" key="1">
    <source>
        <dbReference type="ARBA" id="ARBA00022801"/>
    </source>
</evidence>
<sequence length="452" mass="49345">MSRIIIRNCSILTLDDKDTFLYPATLVIQDDRIIDMFEGEKDLTSSIPTTTIDGTDKLVMPGLVDLHFHTSVAKGYNDTLPLWEYLDTVWYPSIRALTPHTAHTAALHSYTTALKSGTTTVNDMYRFVPSLAAAAHRTGIRAVLANDIALPHHRLDTLADNVAAYRAHDEAASGGRVRVWMGVEWLPLADEALLREIGKAARELRTGVHVHLCESASEVKDTATRYEGRRTPVEVARDAGLLGPRTVAAHCVHLSDSDIAILAATGTHVSWNPGSNAKLGNGVARVGEMVAAGVNVGVGVDACECHNSTDLFESMKIGSYVRKVEGRDAAVGQAGEILRMATGNGARALGVDAGVLEKGKKADVIVVDLRKDMMFTPLLREKGERRKMLESHLVFGCNGTAVETVIVDGRIVVEGRKVLGVDEEQLRRDMDELFEGLVDEMEKQRYDREKAQ</sequence>
<dbReference type="EMBL" id="JAUJDW010000175">
    <property type="protein sequence ID" value="KAK0618738.1"/>
    <property type="molecule type" value="Genomic_DNA"/>
</dbReference>
<name>A0AA39WNM1_9PEZI</name>
<keyword evidence="1" id="KW-0378">Hydrolase</keyword>
<gene>
    <name evidence="3" type="primary">mtaD_3</name>
    <name evidence="3" type="ORF">DIS24_g11573</name>
</gene>
<feature type="domain" description="Amidohydrolase-related" evidence="2">
    <location>
        <begin position="58"/>
        <end position="412"/>
    </location>
</feature>
<dbReference type="Gene3D" id="2.30.40.10">
    <property type="entry name" value="Urease, subunit C, domain 1"/>
    <property type="match status" value="1"/>
</dbReference>
<evidence type="ECO:0000259" key="2">
    <source>
        <dbReference type="Pfam" id="PF01979"/>
    </source>
</evidence>
<dbReference type="InterPro" id="IPR050287">
    <property type="entry name" value="MTA/SAH_deaminase"/>
</dbReference>
<dbReference type="InterPro" id="IPR032466">
    <property type="entry name" value="Metal_Hydrolase"/>
</dbReference>
<dbReference type="InterPro" id="IPR006680">
    <property type="entry name" value="Amidohydro-rel"/>
</dbReference>
<evidence type="ECO:0000313" key="3">
    <source>
        <dbReference type="EMBL" id="KAK0618738.1"/>
    </source>
</evidence>
<evidence type="ECO:0000313" key="4">
    <source>
        <dbReference type="Proteomes" id="UP001175001"/>
    </source>
</evidence>
<comment type="caution">
    <text evidence="3">The sequence shown here is derived from an EMBL/GenBank/DDBJ whole genome shotgun (WGS) entry which is preliminary data.</text>
</comment>
<dbReference type="Pfam" id="PF01979">
    <property type="entry name" value="Amidohydro_1"/>
    <property type="match status" value="1"/>
</dbReference>
<dbReference type="AlphaFoldDB" id="A0AA39WNM1"/>
<keyword evidence="4" id="KW-1185">Reference proteome</keyword>
<dbReference type="GO" id="GO:0016810">
    <property type="term" value="F:hydrolase activity, acting on carbon-nitrogen (but not peptide) bonds"/>
    <property type="evidence" value="ECO:0007669"/>
    <property type="project" value="InterPro"/>
</dbReference>
<dbReference type="InterPro" id="IPR011059">
    <property type="entry name" value="Metal-dep_hydrolase_composite"/>
</dbReference>
<accession>A0AA39WNM1</accession>
<dbReference type="SUPFAM" id="SSF51338">
    <property type="entry name" value="Composite domain of metallo-dependent hydrolases"/>
    <property type="match status" value="1"/>
</dbReference>
<organism evidence="3 4">
    <name type="scientific">Lasiodiplodia hormozganensis</name>
    <dbReference type="NCBI Taxonomy" id="869390"/>
    <lineage>
        <taxon>Eukaryota</taxon>
        <taxon>Fungi</taxon>
        <taxon>Dikarya</taxon>
        <taxon>Ascomycota</taxon>
        <taxon>Pezizomycotina</taxon>
        <taxon>Dothideomycetes</taxon>
        <taxon>Dothideomycetes incertae sedis</taxon>
        <taxon>Botryosphaeriales</taxon>
        <taxon>Botryosphaeriaceae</taxon>
        <taxon>Lasiodiplodia</taxon>
    </lineage>
</organism>
<dbReference type="CDD" id="cd01298">
    <property type="entry name" value="ATZ_TRZ_like"/>
    <property type="match status" value="1"/>
</dbReference>
<dbReference type="Gene3D" id="3.20.20.140">
    <property type="entry name" value="Metal-dependent hydrolases"/>
    <property type="match status" value="1"/>
</dbReference>
<dbReference type="SUPFAM" id="SSF51556">
    <property type="entry name" value="Metallo-dependent hydrolases"/>
    <property type="match status" value="1"/>
</dbReference>
<dbReference type="PANTHER" id="PTHR43794">
    <property type="entry name" value="AMINOHYDROLASE SSNA-RELATED"/>
    <property type="match status" value="1"/>
</dbReference>
<reference evidence="3" key="1">
    <citation type="submission" date="2023-06" db="EMBL/GenBank/DDBJ databases">
        <title>Multi-omics analyses reveal the molecular pathogenesis toolkit of Lasiodiplodia hormozganensis, a cross-kingdom pathogen.</title>
        <authorList>
            <person name="Felix C."/>
            <person name="Meneses R."/>
            <person name="Goncalves M.F.M."/>
            <person name="Tilleman L."/>
            <person name="Duarte A.S."/>
            <person name="Jorrin-Novo J.V."/>
            <person name="Van De Peer Y."/>
            <person name="Deforce D."/>
            <person name="Van Nieuwerburgh F."/>
            <person name="Esteves A.C."/>
            <person name="Alves A."/>
        </authorList>
    </citation>
    <scope>NUCLEOTIDE SEQUENCE</scope>
    <source>
        <strain evidence="3">CBS 339.90</strain>
    </source>
</reference>
<dbReference type="PANTHER" id="PTHR43794:SF11">
    <property type="entry name" value="AMIDOHYDROLASE-RELATED DOMAIN-CONTAINING PROTEIN"/>
    <property type="match status" value="1"/>
</dbReference>
<protein>
    <submittedName>
        <fullName evidence="3">5-methylthioadenosine/S-adenosylhomocysteine deaminase</fullName>
    </submittedName>
</protein>